<gene>
    <name evidence="1" type="ordered locus">Clocl_1401</name>
</gene>
<dbReference type="HOGENOM" id="CLU_189760_0_0_9"/>
<dbReference type="STRING" id="720554.Clocl_1401"/>
<dbReference type="AlphaFoldDB" id="G8M176"/>
<sequence>MLLHSIIPTELVFGNYYNTEDFNYIELEYEGEKIEVIPLSGSTYKINRVISTSLKAYLNPKLMPGNIIESKL</sequence>
<dbReference type="RefSeq" id="WP_014254666.1">
    <property type="nucleotide sequence ID" value="NC_016627.1"/>
</dbReference>
<dbReference type="Proteomes" id="UP000005435">
    <property type="component" value="Chromosome"/>
</dbReference>
<organism evidence="1 2">
    <name type="scientific">Acetivibrio clariflavus (strain DSM 19732 / NBRC 101661 / EBR45)</name>
    <name type="common">Clostridium clariflavum</name>
    <dbReference type="NCBI Taxonomy" id="720554"/>
    <lineage>
        <taxon>Bacteria</taxon>
        <taxon>Bacillati</taxon>
        <taxon>Bacillota</taxon>
        <taxon>Clostridia</taxon>
        <taxon>Eubacteriales</taxon>
        <taxon>Oscillospiraceae</taxon>
        <taxon>Acetivibrio</taxon>
    </lineage>
</organism>
<dbReference type="InterPro" id="IPR025619">
    <property type="entry name" value="YlzJ"/>
</dbReference>
<reference evidence="2" key="1">
    <citation type="submission" date="2011-12" db="EMBL/GenBank/DDBJ databases">
        <title>Complete sequence of Clostridium clariflavum DSM 19732.</title>
        <authorList>
            <consortium name="US DOE Joint Genome Institute"/>
            <person name="Lucas S."/>
            <person name="Han J."/>
            <person name="Lapidus A."/>
            <person name="Cheng J.-F."/>
            <person name="Goodwin L."/>
            <person name="Pitluck S."/>
            <person name="Peters L."/>
            <person name="Teshima H."/>
            <person name="Detter J.C."/>
            <person name="Han C."/>
            <person name="Tapia R."/>
            <person name="Land M."/>
            <person name="Hauser L."/>
            <person name="Kyrpides N."/>
            <person name="Ivanova N."/>
            <person name="Pagani I."/>
            <person name="Kitzmiller T."/>
            <person name="Lynd L."/>
            <person name="Izquierdo J."/>
            <person name="Woyke T."/>
        </authorList>
    </citation>
    <scope>NUCLEOTIDE SEQUENCE [LARGE SCALE GENOMIC DNA]</scope>
    <source>
        <strain evidence="2">DSM 19732 / NBRC 101661 / EBR45</strain>
    </source>
</reference>
<evidence type="ECO:0008006" key="3">
    <source>
        <dbReference type="Google" id="ProtNLM"/>
    </source>
</evidence>
<proteinExistence type="predicted"/>
<keyword evidence="2" id="KW-1185">Reference proteome</keyword>
<evidence type="ECO:0000313" key="1">
    <source>
        <dbReference type="EMBL" id="AEV68052.1"/>
    </source>
</evidence>
<evidence type="ECO:0000313" key="2">
    <source>
        <dbReference type="Proteomes" id="UP000005435"/>
    </source>
</evidence>
<dbReference type="eggNOG" id="ENOG5032571">
    <property type="taxonomic scope" value="Bacteria"/>
</dbReference>
<dbReference type="Pfam" id="PF14035">
    <property type="entry name" value="YlzJ"/>
    <property type="match status" value="1"/>
</dbReference>
<dbReference type="EMBL" id="CP003065">
    <property type="protein sequence ID" value="AEV68052.1"/>
    <property type="molecule type" value="Genomic_DNA"/>
</dbReference>
<dbReference type="KEGG" id="ccl:Clocl_1401"/>
<accession>G8M176</accession>
<reference evidence="1 2" key="2">
    <citation type="journal article" date="2012" name="Stand. Genomic Sci.">
        <title>Complete Genome Sequence of Clostridium clariflavum DSM 19732.</title>
        <authorList>
            <person name="Izquierdo J.A."/>
            <person name="Goodwin L."/>
            <person name="Davenport K.W."/>
            <person name="Teshima H."/>
            <person name="Bruce D."/>
            <person name="Detter C."/>
            <person name="Tapia R."/>
            <person name="Han S."/>
            <person name="Land M."/>
            <person name="Hauser L."/>
            <person name="Jeffries C.D."/>
            <person name="Han J."/>
            <person name="Pitluck S."/>
            <person name="Nolan M."/>
            <person name="Chen A."/>
            <person name="Huntemann M."/>
            <person name="Mavromatis K."/>
            <person name="Mikhailova N."/>
            <person name="Liolios K."/>
            <person name="Woyke T."/>
            <person name="Lynd L.R."/>
        </authorList>
    </citation>
    <scope>NUCLEOTIDE SEQUENCE [LARGE SCALE GENOMIC DNA]</scope>
    <source>
        <strain evidence="2">DSM 19732 / NBRC 101661 / EBR45</strain>
    </source>
</reference>
<protein>
    <recommendedName>
        <fullName evidence="3">YlzJ-like protein</fullName>
    </recommendedName>
</protein>
<name>G8M176_ACECE</name>
<dbReference type="OrthoDB" id="1683573at2"/>